<dbReference type="InterPro" id="IPR043129">
    <property type="entry name" value="ATPase_NBD"/>
</dbReference>
<keyword evidence="5" id="KW-1185">Reference proteome</keyword>
<dbReference type="FunFam" id="3.30.420.40:FF:000023">
    <property type="entry name" value="Guanosine-5'-triphosphate,3'-diphosphate pyrophosphatase"/>
    <property type="match status" value="1"/>
</dbReference>
<dbReference type="RefSeq" id="WP_022771778.1">
    <property type="nucleotide sequence ID" value="NC_022576.1"/>
</dbReference>
<dbReference type="eggNOG" id="COG0248">
    <property type="taxonomic scope" value="Bacteria"/>
</dbReference>
<evidence type="ECO:0000256" key="1">
    <source>
        <dbReference type="ARBA" id="ARBA00022801"/>
    </source>
</evidence>
<dbReference type="InterPro" id="IPR050273">
    <property type="entry name" value="GppA/Ppx_hydrolase"/>
</dbReference>
<dbReference type="CDD" id="cd24053">
    <property type="entry name" value="ASKHA_NBD_EcPPX-GppA-like"/>
    <property type="match status" value="1"/>
</dbReference>
<dbReference type="KEGG" id="cbx:Cenrod_0854"/>
<feature type="domain" description="Ppx/GppA phosphatase C-terminal" evidence="3">
    <location>
        <begin position="312"/>
        <end position="475"/>
    </location>
</feature>
<dbReference type="InterPro" id="IPR003695">
    <property type="entry name" value="Ppx_GppA_N"/>
</dbReference>
<dbReference type="Pfam" id="PF21447">
    <property type="entry name" value="Ppx-GppA_III"/>
    <property type="match status" value="1"/>
</dbReference>
<dbReference type="HOGENOM" id="CLU_025908_4_0_4"/>
<proteinExistence type="predicted"/>
<dbReference type="PANTHER" id="PTHR30005">
    <property type="entry name" value="EXOPOLYPHOSPHATASE"/>
    <property type="match status" value="1"/>
</dbReference>
<sequence length="505" mass="55366">MKNATLWAAIDLGSNSFRLEIGTADNGRYVRTEYRKETIRLGGGLDAARNLQPEALQKAWDCVAAFGKRIQGFPKENVRAVATQTVREAKNRDEFLVRATELLGYPIDLISGREEARLIYAGVAQAIPPTPEERRLVIDIGGRSTEVILGQGLRPGFMESYRLGSISWSQRFFGQGVWSAQAFDVAQIAAKAVIDEALVHCGSGLWDKAYGSAGTVNAVGDALVAAGYAPGEVCMEGLAWLQAQLIAAGNAENLAMEGIKEDRKAIIGGGVSILRALFDLLGIQTLRQASGGLRHGLLADLMNRDSQHTDVQAHTVDRLVEKFCADPVHGERVARVAALLYGQLCAPGAPERDDTPGARELRWACRLHEIGCHISHTDAHKHGAYILENADAMGFTQAQQHRLGLLVLGHRGKLRKLNIDFEDEPLVRELLALRLAVALCHARHDPDVQGVCLVRDPQRRNGHLLHVHSDWARRFPQSAHLLREETLAWQKTPCAFQVVESKLGD</sequence>
<dbReference type="GO" id="GO:0004309">
    <property type="term" value="F:exopolyphosphatase activity"/>
    <property type="evidence" value="ECO:0007669"/>
    <property type="project" value="TreeGrafter"/>
</dbReference>
<evidence type="ECO:0000313" key="5">
    <source>
        <dbReference type="Proteomes" id="UP000017184"/>
    </source>
</evidence>
<dbReference type="EMBL" id="CP004885">
    <property type="protein sequence ID" value="AGX86958.1"/>
    <property type="molecule type" value="Genomic_DNA"/>
</dbReference>
<dbReference type="PIRSF" id="PIRSF001267">
    <property type="entry name" value="Pyrophosphatase_GppA_Ppx"/>
    <property type="match status" value="1"/>
</dbReference>
<name>U5N9P1_9BURK</name>
<dbReference type="Gene3D" id="3.30.420.150">
    <property type="entry name" value="Exopolyphosphatase. Domain 2"/>
    <property type="match status" value="1"/>
</dbReference>
<dbReference type="InterPro" id="IPR048950">
    <property type="entry name" value="Ppx_GppA_C"/>
</dbReference>
<feature type="domain" description="Ppx/GppA phosphatase N-terminal" evidence="2">
    <location>
        <begin position="35"/>
        <end position="303"/>
    </location>
</feature>
<evidence type="ECO:0000313" key="4">
    <source>
        <dbReference type="EMBL" id="AGX86958.1"/>
    </source>
</evidence>
<evidence type="ECO:0000259" key="2">
    <source>
        <dbReference type="Pfam" id="PF02541"/>
    </source>
</evidence>
<dbReference type="STRING" id="946483.Cenrod_0854"/>
<organism evidence="4 5">
    <name type="scientific">Candidatus Symbiobacter mobilis CR</name>
    <dbReference type="NCBI Taxonomy" id="946483"/>
    <lineage>
        <taxon>Bacteria</taxon>
        <taxon>Pseudomonadati</taxon>
        <taxon>Pseudomonadota</taxon>
        <taxon>Betaproteobacteria</taxon>
        <taxon>Burkholderiales</taxon>
        <taxon>Comamonadaceae</taxon>
    </lineage>
</organism>
<reference evidence="4 5" key="1">
    <citation type="journal article" date="2013" name="Genome Biol.">
        <title>Genomic analysis reveals key aspects of prokaryotic symbiosis in the phototrophic consortium "Chlorochromatium aggregatum".</title>
        <authorList>
            <person name="Liu Z."/>
            <person name="Muller J."/>
            <person name="Li T."/>
            <person name="Alvey R.M."/>
            <person name="Vogl K."/>
            <person name="Frigaard N.U."/>
            <person name="Rockwell N.C."/>
            <person name="Boyd E.S."/>
            <person name="Tomsho L.P."/>
            <person name="Schuster S.C."/>
            <person name="Henke P."/>
            <person name="Rohde M."/>
            <person name="Overmann J."/>
            <person name="Bryant D.A."/>
        </authorList>
    </citation>
    <scope>NUCLEOTIDE SEQUENCE [LARGE SCALE GENOMIC DNA]</scope>
    <source>
        <strain evidence="4">CR</strain>
    </source>
</reference>
<protein>
    <submittedName>
        <fullName evidence="4">Exopolyphosphatase</fullName>
    </submittedName>
</protein>
<dbReference type="OrthoDB" id="9793035at2"/>
<dbReference type="SUPFAM" id="SSF109604">
    <property type="entry name" value="HD-domain/PDEase-like"/>
    <property type="match status" value="1"/>
</dbReference>
<dbReference type="Proteomes" id="UP000017184">
    <property type="component" value="Chromosome"/>
</dbReference>
<gene>
    <name evidence="4" type="primary">ppx</name>
    <name evidence="4" type="ORF">Cenrod_0854</name>
</gene>
<dbReference type="GO" id="GO:0006798">
    <property type="term" value="P:polyphosphate catabolic process"/>
    <property type="evidence" value="ECO:0007669"/>
    <property type="project" value="TreeGrafter"/>
</dbReference>
<dbReference type="SUPFAM" id="SSF53067">
    <property type="entry name" value="Actin-like ATPase domain"/>
    <property type="match status" value="2"/>
</dbReference>
<dbReference type="PANTHER" id="PTHR30005:SF14">
    <property type="entry name" value="EXOPOLYPHOSPHATASE"/>
    <property type="match status" value="1"/>
</dbReference>
<dbReference type="Pfam" id="PF02541">
    <property type="entry name" value="Ppx-GppA"/>
    <property type="match status" value="1"/>
</dbReference>
<dbReference type="PATRIC" id="fig|946483.4.peg.855"/>
<dbReference type="AlphaFoldDB" id="U5N9P1"/>
<keyword evidence="1" id="KW-0378">Hydrolase</keyword>
<dbReference type="Gene3D" id="3.30.420.40">
    <property type="match status" value="1"/>
</dbReference>
<dbReference type="InterPro" id="IPR030673">
    <property type="entry name" value="PyroPPase_GppA_Ppx"/>
</dbReference>
<evidence type="ECO:0000259" key="3">
    <source>
        <dbReference type="Pfam" id="PF21447"/>
    </source>
</evidence>
<accession>U5N9P1</accession>
<dbReference type="Gene3D" id="1.10.3210.10">
    <property type="entry name" value="Hypothetical protein af1432"/>
    <property type="match status" value="1"/>
</dbReference>